<feature type="region of interest" description="Disordered" evidence="16">
    <location>
        <begin position="1"/>
        <end position="61"/>
    </location>
</feature>
<organism evidence="19 20">
    <name type="scientific">Chrysochromulina tobinii</name>
    <dbReference type="NCBI Taxonomy" id="1460289"/>
    <lineage>
        <taxon>Eukaryota</taxon>
        <taxon>Haptista</taxon>
        <taxon>Haptophyta</taxon>
        <taxon>Prymnesiophyceae</taxon>
        <taxon>Prymnesiales</taxon>
        <taxon>Chrysochromulinaceae</taxon>
        <taxon>Chrysochromulina</taxon>
    </lineage>
</organism>
<dbReference type="InterPro" id="IPR029062">
    <property type="entry name" value="Class_I_gatase-like"/>
</dbReference>
<dbReference type="GO" id="GO:0004087">
    <property type="term" value="F:carbamoyl-phosphate synthase (ammonia) activity"/>
    <property type="evidence" value="ECO:0007669"/>
    <property type="project" value="UniProtKB-EC"/>
</dbReference>
<dbReference type="OrthoDB" id="1924069at2759"/>
<dbReference type="Pfam" id="PF00988">
    <property type="entry name" value="CPSase_sm_chain"/>
    <property type="match status" value="1"/>
</dbReference>
<feature type="non-terminal residue" evidence="19">
    <location>
        <position position="1"/>
    </location>
</feature>
<comment type="catalytic activity">
    <reaction evidence="14">
        <text>hydrogencarbonate + NH4(+) + 2 ATP = carbamoyl phosphate + 2 ADP + phosphate + 2 H(+)</text>
        <dbReference type="Rhea" id="RHEA:18029"/>
        <dbReference type="ChEBI" id="CHEBI:15378"/>
        <dbReference type="ChEBI" id="CHEBI:17544"/>
        <dbReference type="ChEBI" id="CHEBI:28938"/>
        <dbReference type="ChEBI" id="CHEBI:30616"/>
        <dbReference type="ChEBI" id="CHEBI:43474"/>
        <dbReference type="ChEBI" id="CHEBI:58228"/>
        <dbReference type="ChEBI" id="CHEBI:456216"/>
        <dbReference type="EC" id="6.3.4.16"/>
    </reaction>
</comment>
<dbReference type="InterPro" id="IPR005479">
    <property type="entry name" value="CPAse_ATP-bd"/>
</dbReference>
<keyword evidence="6" id="KW-0028">Amino-acid biosynthesis</keyword>
<evidence type="ECO:0000256" key="10">
    <source>
        <dbReference type="ARBA" id="ARBA00022840"/>
    </source>
</evidence>
<keyword evidence="11" id="KW-0460">Magnesium</keyword>
<comment type="cofactor">
    <cofactor evidence="1">
        <name>Mn(2+)</name>
        <dbReference type="ChEBI" id="CHEBI:29035"/>
    </cofactor>
</comment>
<dbReference type="PRINTS" id="PR00098">
    <property type="entry name" value="CPSASE"/>
</dbReference>
<keyword evidence="9 15" id="KW-0547">Nucleotide-binding</keyword>
<dbReference type="GO" id="GO:0006221">
    <property type="term" value="P:pyrimidine nucleotide biosynthetic process"/>
    <property type="evidence" value="ECO:0007669"/>
    <property type="project" value="UniProtKB-KW"/>
</dbReference>
<evidence type="ECO:0000313" key="20">
    <source>
        <dbReference type="Proteomes" id="UP000037460"/>
    </source>
</evidence>
<dbReference type="Pfam" id="PF25596">
    <property type="entry name" value="CPSase_L_D1"/>
    <property type="match status" value="2"/>
</dbReference>
<dbReference type="FunFam" id="3.30.470.20:FF:000051">
    <property type="entry name" value="Carbamoyl phosphate synthetase II"/>
    <property type="match status" value="1"/>
</dbReference>
<dbReference type="InterPro" id="IPR005480">
    <property type="entry name" value="CPSase_lsu_oligo"/>
</dbReference>
<dbReference type="GO" id="GO:0006526">
    <property type="term" value="P:L-arginine biosynthetic process"/>
    <property type="evidence" value="ECO:0007669"/>
    <property type="project" value="UniProtKB-KW"/>
</dbReference>
<accession>A0A0M0J6U7</accession>
<dbReference type="SUPFAM" id="SSF56059">
    <property type="entry name" value="Glutathione synthetase ATP-binding domain-like"/>
    <property type="match status" value="2"/>
</dbReference>
<dbReference type="SUPFAM" id="SSF52335">
    <property type="entry name" value="Methylglyoxal synthase-like"/>
    <property type="match status" value="1"/>
</dbReference>
<dbReference type="GO" id="GO:0005524">
    <property type="term" value="F:ATP binding"/>
    <property type="evidence" value="ECO:0007669"/>
    <property type="project" value="UniProtKB-UniRule"/>
</dbReference>
<dbReference type="GO" id="GO:0006541">
    <property type="term" value="P:glutamine metabolic process"/>
    <property type="evidence" value="ECO:0007669"/>
    <property type="project" value="InterPro"/>
</dbReference>
<dbReference type="PANTHER" id="PTHR11405:SF5">
    <property type="entry name" value="CAD PROTEIN"/>
    <property type="match status" value="1"/>
</dbReference>
<evidence type="ECO:0000313" key="19">
    <source>
        <dbReference type="EMBL" id="KOO22185.1"/>
    </source>
</evidence>
<dbReference type="InterPro" id="IPR002474">
    <property type="entry name" value="CarbamoylP_synth_ssu_N"/>
</dbReference>
<dbReference type="FunFam" id="3.40.50.20:FF:000001">
    <property type="entry name" value="Carbamoyl-phosphate synthase large chain"/>
    <property type="match status" value="1"/>
</dbReference>
<dbReference type="SMART" id="SM01096">
    <property type="entry name" value="CPSase_L_D3"/>
    <property type="match status" value="1"/>
</dbReference>
<dbReference type="EMBL" id="JWZX01003304">
    <property type="protein sequence ID" value="KOO22185.1"/>
    <property type="molecule type" value="Genomic_DNA"/>
</dbReference>
<dbReference type="Gene3D" id="3.40.50.880">
    <property type="match status" value="1"/>
</dbReference>
<dbReference type="SUPFAM" id="SSF48108">
    <property type="entry name" value="Carbamoyl phosphate synthetase, large subunit connection domain"/>
    <property type="match status" value="1"/>
</dbReference>
<dbReference type="FunFam" id="3.50.30.20:FF:000002">
    <property type="entry name" value="Carbamoyl-phosphate synthase 1, mitochondrial"/>
    <property type="match status" value="1"/>
</dbReference>
<comment type="similarity">
    <text evidence="3">Belongs to the CarB family.</text>
</comment>
<dbReference type="Gene3D" id="3.30.470.20">
    <property type="entry name" value="ATP-grasp fold, B domain"/>
    <property type="match status" value="2"/>
</dbReference>
<evidence type="ECO:0000256" key="16">
    <source>
        <dbReference type="SAM" id="MobiDB-lite"/>
    </source>
</evidence>
<dbReference type="SMART" id="SM01097">
    <property type="entry name" value="CPSase_sm_chain"/>
    <property type="match status" value="1"/>
</dbReference>
<feature type="domain" description="ATP-grasp" evidence="17">
    <location>
        <begin position="1183"/>
        <end position="1374"/>
    </location>
</feature>
<evidence type="ECO:0000256" key="11">
    <source>
        <dbReference type="ARBA" id="ARBA00022842"/>
    </source>
</evidence>
<dbReference type="SUPFAM" id="SSF52317">
    <property type="entry name" value="Class I glutamine amidotransferase-like"/>
    <property type="match status" value="1"/>
</dbReference>
<keyword evidence="13" id="KW-0464">Manganese</keyword>
<dbReference type="InterPro" id="IPR005483">
    <property type="entry name" value="CPSase_dom"/>
</dbReference>
<dbReference type="Pfam" id="PF02786">
    <property type="entry name" value="CPSase_L_D2"/>
    <property type="match status" value="2"/>
</dbReference>
<dbReference type="Gene3D" id="3.30.1490.20">
    <property type="entry name" value="ATP-grasp fold, A domain"/>
    <property type="match status" value="1"/>
</dbReference>
<keyword evidence="10 15" id="KW-0067">ATP-binding</keyword>
<dbReference type="Proteomes" id="UP000037460">
    <property type="component" value="Unassembled WGS sequence"/>
</dbReference>
<dbReference type="PANTHER" id="PTHR11405">
    <property type="entry name" value="CARBAMOYLTRANSFERASE FAMILY MEMBER"/>
    <property type="match status" value="1"/>
</dbReference>
<dbReference type="Gene3D" id="3.50.30.20">
    <property type="entry name" value="Carbamoyl-phosphate synthase small subunit, N-terminal domain"/>
    <property type="match status" value="1"/>
</dbReference>
<evidence type="ECO:0000256" key="2">
    <source>
        <dbReference type="ARBA" id="ARBA00004730"/>
    </source>
</evidence>
<dbReference type="NCBIfam" id="TIGR01369">
    <property type="entry name" value="CPSaseII_lrg"/>
    <property type="match status" value="1"/>
</dbReference>
<dbReference type="InterPro" id="IPR036897">
    <property type="entry name" value="CarbamoylP_synth_lsu_oligo_sf"/>
</dbReference>
<dbReference type="PROSITE" id="PS50975">
    <property type="entry name" value="ATP_GRASP"/>
    <property type="match status" value="2"/>
</dbReference>
<dbReference type="NCBIfam" id="TIGR01368">
    <property type="entry name" value="CPSaseIIsmall"/>
    <property type="match status" value="1"/>
</dbReference>
<keyword evidence="7" id="KW-0479">Metal-binding</keyword>
<dbReference type="GO" id="GO:0006207">
    <property type="term" value="P:'de novo' pyrimidine nucleobase biosynthetic process"/>
    <property type="evidence" value="ECO:0007669"/>
    <property type="project" value="InterPro"/>
</dbReference>
<evidence type="ECO:0000256" key="9">
    <source>
        <dbReference type="ARBA" id="ARBA00022741"/>
    </source>
</evidence>
<dbReference type="PRINTS" id="PR00099">
    <property type="entry name" value="CPSGATASE"/>
</dbReference>
<dbReference type="InterPro" id="IPR011607">
    <property type="entry name" value="MGS-like_dom"/>
</dbReference>
<evidence type="ECO:0000256" key="3">
    <source>
        <dbReference type="ARBA" id="ARBA00009799"/>
    </source>
</evidence>
<reference evidence="20" key="1">
    <citation type="journal article" date="2015" name="PLoS Genet.">
        <title>Genome Sequence and Transcriptome Analyses of Chrysochromulina tobin: Metabolic Tools for Enhanced Algal Fitness in the Prominent Order Prymnesiales (Haptophyceae).</title>
        <authorList>
            <person name="Hovde B.T."/>
            <person name="Deodato C.R."/>
            <person name="Hunsperger H.M."/>
            <person name="Ryken S.A."/>
            <person name="Yost W."/>
            <person name="Jha R.K."/>
            <person name="Patterson J."/>
            <person name="Monnat R.J. Jr."/>
            <person name="Barlow S.B."/>
            <person name="Starkenburg S.R."/>
            <person name="Cattolico R.A."/>
        </authorList>
    </citation>
    <scope>NUCLEOTIDE SEQUENCE</scope>
    <source>
        <strain evidence="20">CCMP291</strain>
    </source>
</reference>
<evidence type="ECO:0000256" key="5">
    <source>
        <dbReference type="ARBA" id="ARBA00022598"/>
    </source>
</evidence>
<dbReference type="Pfam" id="PF02142">
    <property type="entry name" value="MGS"/>
    <property type="match status" value="1"/>
</dbReference>
<dbReference type="GO" id="GO:0005951">
    <property type="term" value="C:carbamoyl-phosphate synthase complex"/>
    <property type="evidence" value="ECO:0007669"/>
    <property type="project" value="TreeGrafter"/>
</dbReference>
<dbReference type="GO" id="GO:0004088">
    <property type="term" value="F:carbamoyl-phosphate synthase (glutamine-hydrolyzing) activity"/>
    <property type="evidence" value="ECO:0007669"/>
    <property type="project" value="InterPro"/>
</dbReference>
<keyword evidence="12" id="KW-0665">Pyrimidine biosynthesis</keyword>
<dbReference type="PRINTS" id="PR00096">
    <property type="entry name" value="GATASE"/>
</dbReference>
<dbReference type="PROSITE" id="PS51273">
    <property type="entry name" value="GATASE_TYPE_1"/>
    <property type="match status" value="1"/>
</dbReference>
<dbReference type="InterPro" id="IPR017926">
    <property type="entry name" value="GATASE"/>
</dbReference>
<gene>
    <name evidence="19" type="ORF">Ctob_005343</name>
</gene>
<evidence type="ECO:0000259" key="17">
    <source>
        <dbReference type="PROSITE" id="PS50975"/>
    </source>
</evidence>
<evidence type="ECO:0000259" key="18">
    <source>
        <dbReference type="PROSITE" id="PS51855"/>
    </source>
</evidence>
<keyword evidence="19" id="KW-0808">Transferase</keyword>
<name>A0A0M0J6U7_9EUKA</name>
<dbReference type="Gene3D" id="3.40.50.1380">
    <property type="entry name" value="Methylglyoxal synthase-like domain"/>
    <property type="match status" value="1"/>
</dbReference>
<proteinExistence type="inferred from homology"/>
<dbReference type="InterPro" id="IPR011761">
    <property type="entry name" value="ATP-grasp"/>
</dbReference>
<dbReference type="Gene3D" id="1.10.1030.10">
    <property type="entry name" value="Carbamoyl-phosphate synthetase, large subunit oligomerisation domain"/>
    <property type="match status" value="1"/>
</dbReference>
<dbReference type="InterPro" id="IPR036914">
    <property type="entry name" value="MGS-like_dom_sf"/>
</dbReference>
<dbReference type="PROSITE" id="PS00867">
    <property type="entry name" value="CPSASE_2"/>
    <property type="match status" value="2"/>
</dbReference>
<evidence type="ECO:0000256" key="15">
    <source>
        <dbReference type="PROSITE-ProRule" id="PRU00409"/>
    </source>
</evidence>
<dbReference type="SUPFAM" id="SSF52440">
    <property type="entry name" value="PreATP-grasp domain"/>
    <property type="match status" value="2"/>
</dbReference>
<dbReference type="InterPro" id="IPR016185">
    <property type="entry name" value="PreATP-grasp_dom_sf"/>
</dbReference>
<dbReference type="InterPro" id="IPR058047">
    <property type="entry name" value="CPSase_preATP-grasp"/>
</dbReference>
<dbReference type="PROSITE" id="PS00866">
    <property type="entry name" value="CPSASE_1"/>
    <property type="match status" value="2"/>
</dbReference>
<dbReference type="CDD" id="cd01744">
    <property type="entry name" value="GATase1_CPSase"/>
    <property type="match status" value="1"/>
</dbReference>
<evidence type="ECO:0000256" key="13">
    <source>
        <dbReference type="ARBA" id="ARBA00023211"/>
    </source>
</evidence>
<dbReference type="InterPro" id="IPR035686">
    <property type="entry name" value="CPSase_GATase1"/>
</dbReference>
<dbReference type="SUPFAM" id="SSF52021">
    <property type="entry name" value="Carbamoyl phosphate synthetase, small subunit N-terminal domain"/>
    <property type="match status" value="1"/>
</dbReference>
<dbReference type="GO" id="GO:0016740">
    <property type="term" value="F:transferase activity"/>
    <property type="evidence" value="ECO:0007669"/>
    <property type="project" value="UniProtKB-KW"/>
</dbReference>
<dbReference type="HAMAP" id="MF_01209">
    <property type="entry name" value="CPSase_S_chain"/>
    <property type="match status" value="1"/>
</dbReference>
<evidence type="ECO:0000256" key="8">
    <source>
        <dbReference type="ARBA" id="ARBA00022737"/>
    </source>
</evidence>
<keyword evidence="8" id="KW-0677">Repeat</keyword>
<keyword evidence="20" id="KW-1185">Reference proteome</keyword>
<dbReference type="FunFam" id="3.30.470.20:FF:000001">
    <property type="entry name" value="Carbamoyl-phosphate synthase large chain"/>
    <property type="match status" value="1"/>
</dbReference>
<dbReference type="GO" id="GO:0046872">
    <property type="term" value="F:metal ion binding"/>
    <property type="evidence" value="ECO:0007669"/>
    <property type="project" value="UniProtKB-KW"/>
</dbReference>
<feature type="domain" description="ATP-grasp" evidence="17">
    <location>
        <begin position="633"/>
        <end position="825"/>
    </location>
</feature>
<dbReference type="Pfam" id="PF00117">
    <property type="entry name" value="GATase"/>
    <property type="match status" value="1"/>
</dbReference>
<feature type="compositionally biased region" description="Polar residues" evidence="16">
    <location>
        <begin position="13"/>
        <end position="23"/>
    </location>
</feature>
<dbReference type="NCBIfam" id="NF009455">
    <property type="entry name" value="PRK12815.1"/>
    <property type="match status" value="1"/>
</dbReference>
<dbReference type="Pfam" id="PF02787">
    <property type="entry name" value="CPSase_L_D3"/>
    <property type="match status" value="1"/>
</dbReference>
<keyword evidence="4" id="KW-0055">Arginine biosynthesis</keyword>
<dbReference type="Gene3D" id="3.40.50.20">
    <property type="match status" value="2"/>
</dbReference>
<dbReference type="NCBIfam" id="NF003671">
    <property type="entry name" value="PRK05294.1"/>
    <property type="match status" value="1"/>
</dbReference>
<dbReference type="InterPro" id="IPR006274">
    <property type="entry name" value="CarbamoylP_synth_ssu"/>
</dbReference>
<dbReference type="InterPro" id="IPR036480">
    <property type="entry name" value="CarbP_synth_ssu_N_sf"/>
</dbReference>
<comment type="caution">
    <text evidence="19">The sequence shown here is derived from an EMBL/GenBank/DDBJ whole genome shotgun (WGS) entry which is preliminary data.</text>
</comment>
<dbReference type="InterPro" id="IPR013815">
    <property type="entry name" value="ATP_grasp_subdomain_1"/>
</dbReference>
<feature type="domain" description="MGS-like" evidence="18">
    <location>
        <begin position="1440"/>
        <end position="1581"/>
    </location>
</feature>
<evidence type="ECO:0000256" key="12">
    <source>
        <dbReference type="ARBA" id="ARBA00022975"/>
    </source>
</evidence>
<dbReference type="FunFam" id="1.10.1030.10:FF:000002">
    <property type="entry name" value="Carbamoyl-phosphate synthase large chain"/>
    <property type="match status" value="1"/>
</dbReference>
<dbReference type="FunFam" id="3.40.50.20:FF:000002">
    <property type="entry name" value="Carbamoyl-phosphate synthase large chain"/>
    <property type="match status" value="1"/>
</dbReference>
<comment type="pathway">
    <text evidence="2">Amino-acid biosynthesis; L-arginine biosynthesis.</text>
</comment>
<dbReference type="InterPro" id="IPR006275">
    <property type="entry name" value="CPSase_lsu"/>
</dbReference>
<dbReference type="PROSITE" id="PS51855">
    <property type="entry name" value="MGS"/>
    <property type="match status" value="1"/>
</dbReference>
<sequence length="1581" mass="172729">RREAGSTGHHRSTSPVAQRSSFNPAPAEDSSPMPSTKGGPAPMETTPATSASPAASRMSRTKPNMPEEFLASPVLNGLSSKLSSKRKAETPMGCHLTQMTRLRDGLIADDSQLDLPYNRKKATLILSDGSRHTGSSFGAERSMSSEVVFNTAMVGYPESLTDPSYRGQILTLTFPLIGNYGVPSDAKDELGLPAFFESEKVHISALLVSDYSPDSCHWNQVKSLGEWLKENGVPGLTGMDTRALTKRIREHGAMLGKIVFEEDDEKLVPQIDPNSDNLVAQVSIKAPKLYTSSVVRRLSSSGKPMRILAIDCGMKANIIRYFLSKGVELLVVPWDYDFLSETYDGLFISNGPGDPTQCGVLIKRLAVALAREGADFKPVFGICLGNQLIALAAGCKTYKMKYGNRGANQPCIDTRTGRCYITAQNHGFAVDVSTIPEGYQQLFVNANDGSNEGLIHSTKNIFSVQFHPEACAGPTDTDFLFEMFMTRVQGAYNPVTTSYIAPITGRMQKILLLGSGGLSIGQAGEFDYSGSQAIKALKEMQCHIVLVNPNIATVQTSAGMADRVYFQPVVAETVAQIIAKERPDGILLQFGGQTALNCGVELYRSGVLEKYNVKVLGTPVDAIVATEDRKIFAEKLREIHEKIAEGLTAETPEDVVACARKLGYPVILRAAFALGGLGSGFASNDEECLALATQALSGSPQVLVERSFKGWKEIEYEVVRDAADNCITVCNMENFDPLGIHTGDSIVVAPSQTLSNAEYMKLRSVAIKVARHIGIVGECNIQYALDPDSEDYFIIEVNARLSRSSALASKATGYPLAYVACKLALGEQLPVVRNMVTKTTTACFEPSLDYCVVKFPRWDLNKFRNVSAGLGSAMKSVGEVMAIGRNFAEAMQKAIRMAAPGTHGFEPKPPSSTGIGEFGTEESFKHELANPTDRRVWALAAAFEYGYTVDQCFQLTKINPWFLSKLHHVHKLRCALKQLTPQTVTSDMLRHAKQQGFADSQIANAMGCDDMVVRTRRKAEGITPFVKQIDTLAAEFPAQTNYMYMTYNAQESDVAVETKHRTTQTTMVLGCGAYRIGSSVEFDWCAVSCIRTLRKLGHRAIMLNYNPETVSTDYDECDVLYFEEISLERVMDIYELEKVDGVIISMGGQTPNNLAMPMEQAGVKIIGTSASSIDKAEDRNKFSAILDKIGVDQPEWSEVTSIANAKEFCERVTYPCLIRPSYVLSGAAMKVVFNDKDLEKFLAIACDVSPLHPVVISKFVEGAKEIEVDTVAKDGVIVNYAVGEHVENAGVHSGDATLMLPAQKLYVETCRRVKRIMRAIAKELNINGPFNIQLLSKDNEVKVIEANVRASRTFPFVSKTLKVDFNEIATRVIVGAHVLPAQISLIDVDYVGIKAPMFSFTRLLGSDPVLGVEMASTGEVATFGEDKYEAILSSMRAANFRLPKRNVYLCIGPMAAKMEMLESVRELIGMGLKVICSPGTADFFKANDLDISMMHKPSSGLLPSVVDALEAKEIDLVINIRDSKADDGSVTDGYLIRRKAVDFKVCLLTDVKLAALVIHAMWRLHNGKAPPMKAWDEFGSS</sequence>
<dbReference type="SMART" id="SM00851">
    <property type="entry name" value="MGS"/>
    <property type="match status" value="1"/>
</dbReference>
<evidence type="ECO:0000256" key="7">
    <source>
        <dbReference type="ARBA" id="ARBA00022723"/>
    </source>
</evidence>
<feature type="compositionally biased region" description="Low complexity" evidence="16">
    <location>
        <begin position="40"/>
        <end position="58"/>
    </location>
</feature>
<protein>
    <submittedName>
        <fullName evidence="19">Aspartate carbamoyltransferase</fullName>
    </submittedName>
</protein>
<dbReference type="FunFam" id="3.30.1490.20:FF:000001">
    <property type="entry name" value="Carbamoyl-phosphate synthase large chain"/>
    <property type="match status" value="1"/>
</dbReference>
<evidence type="ECO:0000256" key="6">
    <source>
        <dbReference type="ARBA" id="ARBA00022605"/>
    </source>
</evidence>
<evidence type="ECO:0000256" key="14">
    <source>
        <dbReference type="ARBA" id="ARBA00047359"/>
    </source>
</evidence>
<keyword evidence="5" id="KW-0436">Ligase</keyword>
<dbReference type="NCBIfam" id="NF009475">
    <property type="entry name" value="PRK12838.1"/>
    <property type="match status" value="1"/>
</dbReference>
<evidence type="ECO:0000256" key="1">
    <source>
        <dbReference type="ARBA" id="ARBA00001936"/>
    </source>
</evidence>
<evidence type="ECO:0000256" key="4">
    <source>
        <dbReference type="ARBA" id="ARBA00022571"/>
    </source>
</evidence>